<feature type="chain" id="PRO_5046854033" description="Aspartyl protease" evidence="1">
    <location>
        <begin position="19"/>
        <end position="274"/>
    </location>
</feature>
<dbReference type="Pfam" id="PF13975">
    <property type="entry name" value="gag-asp_proteas"/>
    <property type="match status" value="1"/>
</dbReference>
<dbReference type="SUPFAM" id="SSF50630">
    <property type="entry name" value="Acid proteases"/>
    <property type="match status" value="1"/>
</dbReference>
<dbReference type="InterPro" id="IPR034122">
    <property type="entry name" value="Retropepsin-like_bacterial"/>
</dbReference>
<organism evidence="2 3">
    <name type="scientific">Algivirga pacifica</name>
    <dbReference type="NCBI Taxonomy" id="1162670"/>
    <lineage>
        <taxon>Bacteria</taxon>
        <taxon>Pseudomonadati</taxon>
        <taxon>Bacteroidota</taxon>
        <taxon>Cytophagia</taxon>
        <taxon>Cytophagales</taxon>
        <taxon>Flammeovirgaceae</taxon>
        <taxon>Algivirga</taxon>
    </lineage>
</organism>
<keyword evidence="3" id="KW-1185">Reference proteome</keyword>
<reference evidence="3" key="1">
    <citation type="journal article" date="2019" name="Int. J. Syst. Evol. Microbiol.">
        <title>The Global Catalogue of Microorganisms (GCM) 10K type strain sequencing project: providing services to taxonomists for standard genome sequencing and annotation.</title>
        <authorList>
            <consortium name="The Broad Institute Genomics Platform"/>
            <consortium name="The Broad Institute Genome Sequencing Center for Infectious Disease"/>
            <person name="Wu L."/>
            <person name="Ma J."/>
        </authorList>
    </citation>
    <scope>NUCLEOTIDE SEQUENCE [LARGE SCALE GENOMIC DNA]</scope>
    <source>
        <strain evidence="3">JCM 18326</strain>
    </source>
</reference>
<dbReference type="Gene3D" id="2.40.70.10">
    <property type="entry name" value="Acid Proteases"/>
    <property type="match status" value="1"/>
</dbReference>
<feature type="signal peptide" evidence="1">
    <location>
        <begin position="1"/>
        <end position="18"/>
    </location>
</feature>
<dbReference type="EMBL" id="BAABJX010000021">
    <property type="protein sequence ID" value="GAA4829408.1"/>
    <property type="molecule type" value="Genomic_DNA"/>
</dbReference>
<dbReference type="Proteomes" id="UP001500298">
    <property type="component" value="Unassembled WGS sequence"/>
</dbReference>
<dbReference type="InterPro" id="IPR001969">
    <property type="entry name" value="Aspartic_peptidase_AS"/>
</dbReference>
<dbReference type="InterPro" id="IPR021109">
    <property type="entry name" value="Peptidase_aspartic_dom_sf"/>
</dbReference>
<comment type="caution">
    <text evidence="2">The sequence shown here is derived from an EMBL/GenBank/DDBJ whole genome shotgun (WGS) entry which is preliminary data.</text>
</comment>
<evidence type="ECO:0000313" key="2">
    <source>
        <dbReference type="EMBL" id="GAA4829408.1"/>
    </source>
</evidence>
<protein>
    <recommendedName>
        <fullName evidence="4">Aspartyl protease</fullName>
    </recommendedName>
</protein>
<name>A0ABP9D648_9BACT</name>
<dbReference type="CDD" id="cd05483">
    <property type="entry name" value="retropepsin_like_bacteria"/>
    <property type="match status" value="1"/>
</dbReference>
<evidence type="ECO:0008006" key="4">
    <source>
        <dbReference type="Google" id="ProtNLM"/>
    </source>
</evidence>
<dbReference type="RefSeq" id="WP_345370282.1">
    <property type="nucleotide sequence ID" value="NZ_BAABJX010000021.1"/>
</dbReference>
<keyword evidence="1" id="KW-0732">Signal</keyword>
<evidence type="ECO:0000256" key="1">
    <source>
        <dbReference type="SAM" id="SignalP"/>
    </source>
</evidence>
<accession>A0ABP9D648</accession>
<evidence type="ECO:0000313" key="3">
    <source>
        <dbReference type="Proteomes" id="UP001500298"/>
    </source>
</evidence>
<dbReference type="PROSITE" id="PS00141">
    <property type="entry name" value="ASP_PROTEASE"/>
    <property type="match status" value="1"/>
</dbReference>
<sequence>MKAFTLFTLMLFSLSLQAQTDLQIPYREDAATRMKYLQVSIGGTQREFLLDTGATMMSINKALYLELLQNQTLKWSHLQGKLMVSMANGQQEEVLHLKLPMIEIGGQFFRNIEAVVMNEMDTPLLLGQNVLEQYGQVTVDFNKQLIVLKEDVQRLKQLTKVRLIPCSQQDVSLVQQMQQSLQGATLLQHVQVEIETKLPPQKAVDRIREGTVRLRYFYQEGKKVAMAHRFLSLLDSVMNAHVQHFEDQAIEEENMQVYYSKPVDGYMEIWVRAH</sequence>
<gene>
    <name evidence="2" type="ORF">GCM10023331_13180</name>
</gene>
<proteinExistence type="predicted"/>